<name>B6H4A9_PENRW</name>
<dbReference type="InterPro" id="IPR035396">
    <property type="entry name" value="Bac_rhamnosid6H"/>
</dbReference>
<dbReference type="InterPro" id="IPR008979">
    <property type="entry name" value="Galactose-bd-like_sf"/>
</dbReference>
<evidence type="ECO:0000313" key="3">
    <source>
        <dbReference type="Proteomes" id="UP000000724"/>
    </source>
</evidence>
<dbReference type="InterPro" id="IPR008928">
    <property type="entry name" value="6-hairpin_glycosidase_sf"/>
</dbReference>
<dbReference type="SUPFAM" id="SSF49785">
    <property type="entry name" value="Galactose-binding domain-like"/>
    <property type="match status" value="1"/>
</dbReference>
<proteinExistence type="predicted"/>
<protein>
    <submittedName>
        <fullName evidence="2">Pc13g08220 protein</fullName>
    </submittedName>
</protein>
<gene>
    <name evidence="2" type="ORF">Pc13g08220</name>
    <name evidence="2" type="ORF">PCH_Pc13g08220</name>
</gene>
<feature type="domain" description="Alpha-L-rhamnosidase six-hairpin glycosidase" evidence="1">
    <location>
        <begin position="525"/>
        <end position="743"/>
    </location>
</feature>
<accession>B6H4A9</accession>
<dbReference type="AlphaFoldDB" id="B6H4A9"/>
<dbReference type="Gene3D" id="2.60.420.10">
    <property type="entry name" value="Maltose phosphorylase, domain 3"/>
    <property type="match status" value="1"/>
</dbReference>
<dbReference type="VEuPathDB" id="FungiDB:PCH_Pc13g08220"/>
<dbReference type="PANTHER" id="PTHR34987">
    <property type="entry name" value="C, PUTATIVE (AFU_ORTHOLOGUE AFUA_3G02880)-RELATED"/>
    <property type="match status" value="1"/>
</dbReference>
<dbReference type="Pfam" id="PF17389">
    <property type="entry name" value="Bac_rhamnosid6H"/>
    <property type="match status" value="1"/>
</dbReference>
<dbReference type="EMBL" id="AM920428">
    <property type="protein sequence ID" value="CAP91891.1"/>
    <property type="molecule type" value="Genomic_DNA"/>
</dbReference>
<dbReference type="Gene3D" id="2.60.120.260">
    <property type="entry name" value="Galactose-binding domain-like"/>
    <property type="match status" value="1"/>
</dbReference>
<dbReference type="GO" id="GO:0005975">
    <property type="term" value="P:carbohydrate metabolic process"/>
    <property type="evidence" value="ECO:0007669"/>
    <property type="project" value="InterPro"/>
</dbReference>
<dbReference type="SUPFAM" id="SSF48208">
    <property type="entry name" value="Six-hairpin glycosidases"/>
    <property type="match status" value="1"/>
</dbReference>
<sequence length="947" mass="106455">MYRKLIGDTRVPGMTGLKNCPRQTSLINIASFIPEILKPSCISSEAPESSHYPVRDGYPDQQHYGVGTKEAEMRDMIIEQVDYTAAYLRQVKNNGLKTEKNSSFHYDSRKYGIDSAGHGFCFGSHQKLILFLDSCGGREFLYYAVHGSAIGYLPFDILTINELQGNWIWIPNWSDSSDANTAGKIVHFTQNVNLSSQPTKSVLHFSADTRYKLYVNGKHIAVGPTRSSPLIWYYDTLDIAPYLEKGQNEIRFVVVRYFATLRSAIPFVRTPLPGLTVIGNIETGEEVVNIASSKGWTASVDESIQFPMGLADDVFLHISERISPTNPSPAVTPIAYKIRTLNGDIPPWNLRPRSIPMPESTPAVVKAIRACDSATDARDWTAFFASNHSLALPASSTHTLEVQADVHSTAFLRWAFKAAKSTSNITLKMTYSEGYELEPRSYPFFRSKADRLDASVGHIIGPYDEVTFDLPNAETVIYEPFWFRTFRLLKIKITVGPEPIELVSFNATQVNYPMAVKASWKEPGDAHSEQVWDVSIRTMRNCMFDGYSDCPFYEQLQYSGDSRTVGLFHYLLSGDDRLMRQAITNFAASVTPEGLTQSRFPSHVPQLIAGFSLYWILQVCDHHLYFGDTRFARGFIPRIDGILDFFDAHVDGLGLVSGLPDVVWQYVDWVTTWHATDEHPDKGVPTSGRKSNRHTYFSMLYAWVLQKVAGLVRDVGRPGHAAEYEARAASLLGAIRAHCFDGQFFTDSTADIADELSYSQHCQVFAVICGAARAEDSARILNESFTNDRFSQCSYMMRFYAFRALALAGEDLYESFWERMWAPWRGMLANNLSTWEEDDVRQRSDCHAWGSVPIYEYCTELAGVQPVAAGSSKISFRPRLRLTEVLEAKVALGKDNLATISWKLSGKEKIVELRLEKAVEVMSRLPGGKEEGHGVVDHLSFVFEEED</sequence>
<dbReference type="InterPro" id="IPR012341">
    <property type="entry name" value="6hp_glycosidase-like_sf"/>
</dbReference>
<dbReference type="eggNOG" id="ENOG502QVPG">
    <property type="taxonomic scope" value="Eukaryota"/>
</dbReference>
<dbReference type="HOGENOM" id="CLU_009782_0_1_1"/>
<organism evidence="2 3">
    <name type="scientific">Penicillium rubens (strain ATCC 28089 / DSM 1075 / NRRL 1951 / Wisconsin 54-1255)</name>
    <name type="common">Penicillium chrysogenum</name>
    <dbReference type="NCBI Taxonomy" id="500485"/>
    <lineage>
        <taxon>Eukaryota</taxon>
        <taxon>Fungi</taxon>
        <taxon>Dikarya</taxon>
        <taxon>Ascomycota</taxon>
        <taxon>Pezizomycotina</taxon>
        <taxon>Eurotiomycetes</taxon>
        <taxon>Eurotiomycetidae</taxon>
        <taxon>Eurotiales</taxon>
        <taxon>Aspergillaceae</taxon>
        <taxon>Penicillium</taxon>
        <taxon>Penicillium chrysogenum species complex</taxon>
    </lineage>
</organism>
<keyword evidence="3" id="KW-1185">Reference proteome</keyword>
<dbReference type="PANTHER" id="PTHR34987:SF2">
    <property type="entry name" value="B, PUTATIVE (AFU_ORTHOLOGUE AFUA_7G05040)-RELATED"/>
    <property type="match status" value="1"/>
</dbReference>
<dbReference type="BioCyc" id="PCHR:PC13G08220-MONOMER"/>
<reference evidence="2 3" key="1">
    <citation type="journal article" date="2008" name="Nat. Biotechnol.">
        <title>Genome sequencing and analysis of the filamentous fungus Penicillium chrysogenum.</title>
        <authorList>
            <person name="van den Berg M.A."/>
            <person name="Albang R."/>
            <person name="Albermann K."/>
            <person name="Badger J.H."/>
            <person name="Daran J.-M."/>
            <person name="Driessen A.J.M."/>
            <person name="Garcia-Estrada C."/>
            <person name="Fedorova N.D."/>
            <person name="Harris D.M."/>
            <person name="Heijne W.H.M."/>
            <person name="Joardar V.S."/>
            <person name="Kiel J.A.K.W."/>
            <person name="Kovalchuk A."/>
            <person name="Martin J.F."/>
            <person name="Nierman W.C."/>
            <person name="Nijland J.G."/>
            <person name="Pronk J.T."/>
            <person name="Roubos J.A."/>
            <person name="van der Klei I.J."/>
            <person name="van Peij N.N.M.E."/>
            <person name="Veenhuis M."/>
            <person name="von Doehren H."/>
            <person name="Wagner C."/>
            <person name="Wortman J.R."/>
            <person name="Bovenberg R.A.L."/>
        </authorList>
    </citation>
    <scope>NUCLEOTIDE SEQUENCE [LARGE SCALE GENOMIC DNA]</scope>
    <source>
        <strain evidence="3">ATCC 28089 / DSM 1075 / NRRL 1951 / Wisconsin 54-1255</strain>
    </source>
</reference>
<dbReference type="GO" id="GO:0003824">
    <property type="term" value="F:catalytic activity"/>
    <property type="evidence" value="ECO:0007669"/>
    <property type="project" value="UniProtKB-ARBA"/>
</dbReference>
<dbReference type="CAZy" id="GH78">
    <property type="family name" value="Glycoside Hydrolase Family 78"/>
</dbReference>
<dbReference type="Proteomes" id="UP000000724">
    <property type="component" value="Contig Pc00c13"/>
</dbReference>
<dbReference type="OMA" id="NYPMAVK"/>
<dbReference type="Gene3D" id="1.50.10.10">
    <property type="match status" value="1"/>
</dbReference>
<evidence type="ECO:0000259" key="1">
    <source>
        <dbReference type="Pfam" id="PF17389"/>
    </source>
</evidence>
<evidence type="ECO:0000313" key="2">
    <source>
        <dbReference type="EMBL" id="CAP91891.1"/>
    </source>
</evidence>
<dbReference type="OrthoDB" id="6503935at2759"/>